<dbReference type="InterPro" id="IPR024079">
    <property type="entry name" value="MetalloPept_cat_dom_sf"/>
</dbReference>
<keyword evidence="7 9" id="KW-0862">Zinc</keyword>
<dbReference type="InterPro" id="IPR045090">
    <property type="entry name" value="Pept_M3A_M3B"/>
</dbReference>
<evidence type="ECO:0000256" key="9">
    <source>
        <dbReference type="RuleBase" id="RU003435"/>
    </source>
</evidence>
<gene>
    <name evidence="11" type="primary">PRD1_2</name>
    <name evidence="11" type="ORF">GGH94_004759</name>
</gene>
<evidence type="ECO:0000256" key="7">
    <source>
        <dbReference type="ARBA" id="ARBA00022833"/>
    </source>
</evidence>
<evidence type="ECO:0000313" key="11">
    <source>
        <dbReference type="EMBL" id="KAJ2861648.1"/>
    </source>
</evidence>
<dbReference type="GO" id="GO:0006518">
    <property type="term" value="P:peptide metabolic process"/>
    <property type="evidence" value="ECO:0007669"/>
    <property type="project" value="TreeGrafter"/>
</dbReference>
<accession>A0A9W8IH60</accession>
<dbReference type="Gene3D" id="1.20.1050.40">
    <property type="entry name" value="Endopeptidase. Chain P, domain 1"/>
    <property type="match status" value="1"/>
</dbReference>
<reference evidence="11" key="1">
    <citation type="submission" date="2022-07" db="EMBL/GenBank/DDBJ databases">
        <title>Phylogenomic reconstructions and comparative analyses of Kickxellomycotina fungi.</title>
        <authorList>
            <person name="Reynolds N.K."/>
            <person name="Stajich J.E."/>
            <person name="Barry K."/>
            <person name="Grigoriev I.V."/>
            <person name="Crous P."/>
            <person name="Smith M.E."/>
        </authorList>
    </citation>
    <scope>NUCLEOTIDE SEQUENCE</scope>
    <source>
        <strain evidence="11">RSA 476</strain>
    </source>
</reference>
<dbReference type="Pfam" id="PF01432">
    <property type="entry name" value="Peptidase_M3"/>
    <property type="match status" value="1"/>
</dbReference>
<proteinExistence type="inferred from homology"/>
<feature type="domain" description="Peptidase M3A/M3B catalytic" evidence="10">
    <location>
        <begin position="219"/>
        <end position="669"/>
    </location>
</feature>
<keyword evidence="8 9" id="KW-0482">Metalloprotease</keyword>
<evidence type="ECO:0000256" key="5">
    <source>
        <dbReference type="ARBA" id="ARBA00022723"/>
    </source>
</evidence>
<keyword evidence="5 9" id="KW-0479">Metal-binding</keyword>
<dbReference type="GO" id="GO:0004222">
    <property type="term" value="F:metalloendopeptidase activity"/>
    <property type="evidence" value="ECO:0007669"/>
    <property type="project" value="UniProtKB-EC"/>
</dbReference>
<dbReference type="EMBL" id="JANBUY010000210">
    <property type="protein sequence ID" value="KAJ2861648.1"/>
    <property type="molecule type" value="Genomic_DNA"/>
</dbReference>
<protein>
    <submittedName>
        <fullName evidence="11">Metalloendopeptidase</fullName>
        <ecNumber evidence="11">3.4.24.37</ecNumber>
    </submittedName>
</protein>
<dbReference type="Proteomes" id="UP001140074">
    <property type="component" value="Unassembled WGS sequence"/>
</dbReference>
<evidence type="ECO:0000256" key="6">
    <source>
        <dbReference type="ARBA" id="ARBA00022801"/>
    </source>
</evidence>
<comment type="subcellular location">
    <subcellularLocation>
        <location evidence="1">Cytoplasm</location>
    </subcellularLocation>
</comment>
<evidence type="ECO:0000313" key="12">
    <source>
        <dbReference type="Proteomes" id="UP001140074"/>
    </source>
</evidence>
<keyword evidence="12" id="KW-1185">Reference proteome</keyword>
<evidence type="ECO:0000256" key="1">
    <source>
        <dbReference type="ARBA" id="ARBA00004496"/>
    </source>
</evidence>
<dbReference type="CDD" id="cd06455">
    <property type="entry name" value="M3A_TOP"/>
    <property type="match status" value="1"/>
</dbReference>
<name>A0A9W8IH60_9FUNG</name>
<evidence type="ECO:0000259" key="10">
    <source>
        <dbReference type="Pfam" id="PF01432"/>
    </source>
</evidence>
<dbReference type="Gene3D" id="1.10.1370.10">
    <property type="entry name" value="Neurolysin, domain 3"/>
    <property type="match status" value="1"/>
</dbReference>
<keyword evidence="6 9" id="KW-0378">Hydrolase</keyword>
<dbReference type="PANTHER" id="PTHR11804:SF84">
    <property type="entry name" value="SACCHAROLYSIN"/>
    <property type="match status" value="1"/>
</dbReference>
<dbReference type="EC" id="3.4.24.37" evidence="11"/>
<comment type="similarity">
    <text evidence="2 9">Belongs to the peptidase M3 family.</text>
</comment>
<evidence type="ECO:0000256" key="3">
    <source>
        <dbReference type="ARBA" id="ARBA00022490"/>
    </source>
</evidence>
<keyword evidence="4 9" id="KW-0645">Protease</keyword>
<comment type="cofactor">
    <cofactor evidence="9">
        <name>Zn(2+)</name>
        <dbReference type="ChEBI" id="CHEBI:29105"/>
    </cofactor>
    <text evidence="9">Binds 1 zinc ion.</text>
</comment>
<evidence type="ECO:0000256" key="4">
    <source>
        <dbReference type="ARBA" id="ARBA00022670"/>
    </source>
</evidence>
<evidence type="ECO:0000256" key="2">
    <source>
        <dbReference type="ARBA" id="ARBA00006040"/>
    </source>
</evidence>
<dbReference type="GO" id="GO:0006508">
    <property type="term" value="P:proteolysis"/>
    <property type="evidence" value="ECO:0007669"/>
    <property type="project" value="UniProtKB-KW"/>
</dbReference>
<dbReference type="InterPro" id="IPR024080">
    <property type="entry name" value="Neurolysin/TOP_N"/>
</dbReference>
<dbReference type="PANTHER" id="PTHR11804">
    <property type="entry name" value="PROTEASE M3 THIMET OLIGOPEPTIDASE-RELATED"/>
    <property type="match status" value="1"/>
</dbReference>
<dbReference type="GO" id="GO:0046872">
    <property type="term" value="F:metal ion binding"/>
    <property type="evidence" value="ECO:0007669"/>
    <property type="project" value="UniProtKB-UniRule"/>
</dbReference>
<organism evidence="11 12">
    <name type="scientific">Coemansia aciculifera</name>
    <dbReference type="NCBI Taxonomy" id="417176"/>
    <lineage>
        <taxon>Eukaryota</taxon>
        <taxon>Fungi</taxon>
        <taxon>Fungi incertae sedis</taxon>
        <taxon>Zoopagomycota</taxon>
        <taxon>Kickxellomycotina</taxon>
        <taxon>Kickxellomycetes</taxon>
        <taxon>Kickxellales</taxon>
        <taxon>Kickxellaceae</taxon>
        <taxon>Coemansia</taxon>
    </lineage>
</organism>
<dbReference type="SUPFAM" id="SSF55486">
    <property type="entry name" value="Metalloproteases ('zincins'), catalytic domain"/>
    <property type="match status" value="1"/>
</dbReference>
<dbReference type="Gene3D" id="3.40.390.10">
    <property type="entry name" value="Collagenase (Catalytic Domain)"/>
    <property type="match status" value="1"/>
</dbReference>
<sequence length="676" mass="76846">MPMSTSSAAKGTVLNFNLSPADIERRAETLVAQGKKVQDGVAAQTNPTFANVIVPLATRQNEQDADYSVVTFLQNVSTDKDIRDASMAAEERLDAFEIESMMREDVYKAVRAVFDNMSEVASLGPEDRRLVEKMELVFRRHGLALDKDKREHLGKIRMRLSELAIKFSRNINEGDGRAVLTRDELEGLPSDFFEGRATEEVDGQEGFVVTTKYPDIIPVMKMAKREETRERMFVVEGQRCPDNIPILQEAVALRLEAAQLLGYKTHAEFVLEENMAKAPAPVLEFEEDLRSRLNVLADKEIEEIEALKKADKQAVGKPYAGLFGWDYRYYSNLVKERKHNINDEEVKQYFPVKEVTRSILDIYQNMLSLRFVKIDNPPVWHADVEMYEVWEATEETFIGHFYLDLFPREGKYNHAAVWPIRAGFDRPDGSREYPVAAMVANFPKPTPSAPALLTHDDATTLLHELGHVFHGICSVTKWALFHGTRTERDFVEAPSQMLENWRWEPSVLQKFAVHHQTGEPTPEALVKRLVAAKNEGAGLFNLRQLFFGLYDMGIHNTADGKVDVKELYNKLYEDIARFKIGSHDTWGIATIGHMMGGYDAGYYGYMWSQVFSADMYASRFVKDGVFNPQTGLDYRYEILRPGSSRDAMDSLIKFMGRKPNNRAFLKSIGLNEASSN</sequence>
<dbReference type="GO" id="GO:0005758">
    <property type="term" value="C:mitochondrial intermembrane space"/>
    <property type="evidence" value="ECO:0007669"/>
    <property type="project" value="TreeGrafter"/>
</dbReference>
<dbReference type="FunFam" id="3.40.390.10:FF:000006">
    <property type="entry name" value="Thimet oligopeptidase 1"/>
    <property type="match status" value="1"/>
</dbReference>
<dbReference type="FunFam" id="1.20.1050.40:FF:000001">
    <property type="entry name" value="Thimet oligopeptidase 1"/>
    <property type="match status" value="1"/>
</dbReference>
<dbReference type="AlphaFoldDB" id="A0A9W8IH60"/>
<dbReference type="InterPro" id="IPR024077">
    <property type="entry name" value="Neurolysin/TOP_dom2"/>
</dbReference>
<keyword evidence="3" id="KW-0963">Cytoplasm</keyword>
<evidence type="ECO:0000256" key="8">
    <source>
        <dbReference type="ARBA" id="ARBA00023049"/>
    </source>
</evidence>
<dbReference type="InterPro" id="IPR001567">
    <property type="entry name" value="Pept_M3A_M3B_dom"/>
</dbReference>
<comment type="caution">
    <text evidence="11">The sequence shown here is derived from an EMBL/GenBank/DDBJ whole genome shotgun (WGS) entry which is preliminary data.</text>
</comment>